<proteinExistence type="predicted"/>
<dbReference type="Proteomes" id="UP001378592">
    <property type="component" value="Unassembled WGS sequence"/>
</dbReference>
<feature type="compositionally biased region" description="Basic and acidic residues" evidence="1">
    <location>
        <begin position="235"/>
        <end position="245"/>
    </location>
</feature>
<evidence type="ECO:0000256" key="1">
    <source>
        <dbReference type="SAM" id="MobiDB-lite"/>
    </source>
</evidence>
<accession>A0AAN9VV04</accession>
<dbReference type="PANTHER" id="PTHR16246:SF2">
    <property type="entry name" value="HOST CELL FACTOR C1 REGULATOR 1"/>
    <property type="match status" value="1"/>
</dbReference>
<dbReference type="InterPro" id="IPR029195">
    <property type="entry name" value="HCFC1R1"/>
</dbReference>
<evidence type="ECO:0000313" key="3">
    <source>
        <dbReference type="Proteomes" id="UP001378592"/>
    </source>
</evidence>
<feature type="region of interest" description="Disordered" evidence="1">
    <location>
        <begin position="235"/>
        <end position="268"/>
    </location>
</feature>
<protein>
    <submittedName>
        <fullName evidence="2">Uncharacterized protein</fullName>
    </submittedName>
</protein>
<reference evidence="2 3" key="1">
    <citation type="submission" date="2024-03" db="EMBL/GenBank/DDBJ databases">
        <title>The genome assembly and annotation of the cricket Gryllus longicercus Weissman &amp; Gray.</title>
        <authorList>
            <person name="Szrajer S."/>
            <person name="Gray D."/>
            <person name="Ylla G."/>
        </authorList>
    </citation>
    <scope>NUCLEOTIDE SEQUENCE [LARGE SCALE GENOMIC DNA]</scope>
    <source>
        <strain evidence="2">DAG 2021-001</strain>
        <tissue evidence="2">Whole body minus gut</tissue>
    </source>
</reference>
<dbReference type="EMBL" id="JAZDUA010000053">
    <property type="protein sequence ID" value="KAK7870758.1"/>
    <property type="molecule type" value="Genomic_DNA"/>
</dbReference>
<dbReference type="PANTHER" id="PTHR16246">
    <property type="entry name" value="HOST CELL FACTOR C1 REGULATOR 1"/>
    <property type="match status" value="1"/>
</dbReference>
<name>A0AAN9VV04_9ORTH</name>
<feature type="compositionally biased region" description="Polar residues" evidence="1">
    <location>
        <begin position="252"/>
        <end position="268"/>
    </location>
</feature>
<organism evidence="2 3">
    <name type="scientific">Gryllus longicercus</name>
    <dbReference type="NCBI Taxonomy" id="2509291"/>
    <lineage>
        <taxon>Eukaryota</taxon>
        <taxon>Metazoa</taxon>
        <taxon>Ecdysozoa</taxon>
        <taxon>Arthropoda</taxon>
        <taxon>Hexapoda</taxon>
        <taxon>Insecta</taxon>
        <taxon>Pterygota</taxon>
        <taxon>Neoptera</taxon>
        <taxon>Polyneoptera</taxon>
        <taxon>Orthoptera</taxon>
        <taxon>Ensifera</taxon>
        <taxon>Gryllidea</taxon>
        <taxon>Grylloidea</taxon>
        <taxon>Gryllidae</taxon>
        <taxon>Gryllinae</taxon>
        <taxon>Gryllus</taxon>
    </lineage>
</organism>
<gene>
    <name evidence="2" type="ORF">R5R35_009905</name>
</gene>
<dbReference type="Pfam" id="PF15810">
    <property type="entry name" value="CCDC117"/>
    <property type="match status" value="1"/>
</dbReference>
<sequence>MQFASSLPSLEPTPRPPASAFGLVTGVNNGEVASSWLQVPPTHMPWGNPAAHQPSIVRFTAEPLDKPGPSGLSASPFGQCKRKIDAEMAFVCRREPGMHGPVRLGARAVQGGRRGVHSQTLEPLRPPTKQLITEEKMAAHMRQLHISNSYTSHEESVIGTMASKSESSIVAPTIPAEEQAYKRLVLCEELRQLQSEPLLPQCLLTSVQRPSMALVLWQPPAGKVGDVLSRAAASREEVGEEERRRQQQQQVLSTHYPSASLDNNNTSGTIDLNTVHRFGQSSFGSAADAETMDL</sequence>
<keyword evidence="3" id="KW-1185">Reference proteome</keyword>
<dbReference type="AlphaFoldDB" id="A0AAN9VV04"/>
<evidence type="ECO:0000313" key="2">
    <source>
        <dbReference type="EMBL" id="KAK7870758.1"/>
    </source>
</evidence>
<dbReference type="InterPro" id="IPR031630">
    <property type="entry name" value="CCDC117"/>
</dbReference>
<comment type="caution">
    <text evidence="2">The sequence shown here is derived from an EMBL/GenBank/DDBJ whole genome shotgun (WGS) entry which is preliminary data.</text>
</comment>